<name>A0A6H1ZFN4_9ZZZZ</name>
<evidence type="ECO:0000313" key="1">
    <source>
        <dbReference type="EMBL" id="QJA46075.1"/>
    </source>
</evidence>
<dbReference type="EMBL" id="MT144002">
    <property type="protein sequence ID" value="QJA46075.1"/>
    <property type="molecule type" value="Genomic_DNA"/>
</dbReference>
<gene>
    <name evidence="1" type="ORF">TM448A00312_0033</name>
    <name evidence="2" type="ORF">TM448B01411_0007</name>
</gene>
<proteinExistence type="predicted"/>
<dbReference type="EMBL" id="MT144755">
    <property type="protein sequence ID" value="QJH98852.1"/>
    <property type="molecule type" value="Genomic_DNA"/>
</dbReference>
<organism evidence="1">
    <name type="scientific">viral metagenome</name>
    <dbReference type="NCBI Taxonomy" id="1070528"/>
    <lineage>
        <taxon>unclassified sequences</taxon>
        <taxon>metagenomes</taxon>
        <taxon>organismal metagenomes</taxon>
    </lineage>
</organism>
<sequence length="143" mass="16969">MIRHKCIIKEGQIFPSDSKRFKQELSDLEGKVVSIEIKKWVKQRTLSQNNALHLYCQLLSQELNLSGWDMKKLIRKEVDIEWTPYSVKEYLWRKIQIELFGKKSTAQLTTDEVSRVYENLNRIIGERTGVFVEFPNIEALFNY</sequence>
<protein>
    <submittedName>
        <fullName evidence="1">Uncharacterized protein</fullName>
    </submittedName>
</protein>
<accession>A0A6H1ZFN4</accession>
<reference evidence="1" key="1">
    <citation type="submission" date="2020-03" db="EMBL/GenBank/DDBJ databases">
        <title>The deep terrestrial virosphere.</title>
        <authorList>
            <person name="Holmfeldt K."/>
            <person name="Nilsson E."/>
            <person name="Simone D."/>
            <person name="Lopez-Fernandez M."/>
            <person name="Wu X."/>
            <person name="de Brujin I."/>
            <person name="Lundin D."/>
            <person name="Andersson A."/>
            <person name="Bertilsson S."/>
            <person name="Dopson M."/>
        </authorList>
    </citation>
    <scope>NUCLEOTIDE SEQUENCE</scope>
    <source>
        <strain evidence="1">TM448A00312</strain>
        <strain evidence="2">TM448B01411</strain>
    </source>
</reference>
<dbReference type="Gene3D" id="1.10.3790.10">
    <property type="entry name" value="NinB"/>
    <property type="match status" value="1"/>
</dbReference>
<dbReference type="AlphaFoldDB" id="A0A6H1ZFN4"/>
<evidence type="ECO:0000313" key="2">
    <source>
        <dbReference type="EMBL" id="QJH98852.1"/>
    </source>
</evidence>
<dbReference type="InterPro" id="IPR036619">
    <property type="entry name" value="NinB_sf"/>
</dbReference>